<organism evidence="1 2">
    <name type="scientific">Curtobacterium citreum</name>
    <dbReference type="NCBI Taxonomy" id="2036"/>
    <lineage>
        <taxon>Bacteria</taxon>
        <taxon>Bacillati</taxon>
        <taxon>Actinomycetota</taxon>
        <taxon>Actinomycetes</taxon>
        <taxon>Micrococcales</taxon>
        <taxon>Microbacteriaceae</taxon>
        <taxon>Curtobacterium</taxon>
    </lineage>
</organism>
<proteinExistence type="predicted"/>
<accession>A0ABU8YAI3</accession>
<gene>
    <name evidence="1" type="ORF">WMN62_10195</name>
</gene>
<sequence length="143" mass="15379">MTELAELDIFRVEVDRALAVGPFAELVLEVVDVDGHCPVVVALEHERLPVLLRRIENVGGYANVFVRARRGIRRIAVMDVDGALDVRAAEDMREPGEQPSSSSTVGAFLDYLAHCAGGIVLPARLATASHGALPARQVEIVSV</sequence>
<evidence type="ECO:0000313" key="1">
    <source>
        <dbReference type="EMBL" id="MEK0171840.1"/>
    </source>
</evidence>
<protein>
    <recommendedName>
        <fullName evidence="3">CheW-like domain-containing protein</fullName>
    </recommendedName>
</protein>
<comment type="caution">
    <text evidence="1">The sequence shown here is derived from an EMBL/GenBank/DDBJ whole genome shotgun (WGS) entry which is preliminary data.</text>
</comment>
<reference evidence="1 2" key="1">
    <citation type="submission" date="2024-03" db="EMBL/GenBank/DDBJ databases">
        <title>Whole genomes of four grape xylem sap localized bacterial endophytes.</title>
        <authorList>
            <person name="Kumar G."/>
            <person name="Savka M.A."/>
        </authorList>
    </citation>
    <scope>NUCLEOTIDE SEQUENCE [LARGE SCALE GENOMIC DNA]</scope>
    <source>
        <strain evidence="1 2">RIT_GXS8</strain>
    </source>
</reference>
<name>A0ABU8YAI3_9MICO</name>
<dbReference type="EMBL" id="JBBLYY010000049">
    <property type="protein sequence ID" value="MEK0171840.1"/>
    <property type="molecule type" value="Genomic_DNA"/>
</dbReference>
<keyword evidence="2" id="KW-1185">Reference proteome</keyword>
<evidence type="ECO:0000313" key="2">
    <source>
        <dbReference type="Proteomes" id="UP001370299"/>
    </source>
</evidence>
<dbReference type="Proteomes" id="UP001370299">
    <property type="component" value="Unassembled WGS sequence"/>
</dbReference>
<evidence type="ECO:0008006" key="3">
    <source>
        <dbReference type="Google" id="ProtNLM"/>
    </source>
</evidence>
<dbReference type="RefSeq" id="WP_123314151.1">
    <property type="nucleotide sequence ID" value="NZ_JBBKAP010000045.1"/>
</dbReference>